<organism evidence="2 3">
    <name type="scientific">Hyaloscypha hepaticicola</name>
    <dbReference type="NCBI Taxonomy" id="2082293"/>
    <lineage>
        <taxon>Eukaryota</taxon>
        <taxon>Fungi</taxon>
        <taxon>Dikarya</taxon>
        <taxon>Ascomycota</taxon>
        <taxon>Pezizomycotina</taxon>
        <taxon>Leotiomycetes</taxon>
        <taxon>Helotiales</taxon>
        <taxon>Hyaloscyphaceae</taxon>
        <taxon>Hyaloscypha</taxon>
    </lineage>
</organism>
<reference evidence="2 3" key="1">
    <citation type="submission" date="2016-05" db="EMBL/GenBank/DDBJ databases">
        <title>A degradative enzymes factory behind the ericoid mycorrhizal symbiosis.</title>
        <authorList>
            <consortium name="DOE Joint Genome Institute"/>
            <person name="Martino E."/>
            <person name="Morin E."/>
            <person name="Grelet G."/>
            <person name="Kuo A."/>
            <person name="Kohler A."/>
            <person name="Daghino S."/>
            <person name="Barry K."/>
            <person name="Choi C."/>
            <person name="Cichocki N."/>
            <person name="Clum A."/>
            <person name="Copeland A."/>
            <person name="Hainaut M."/>
            <person name="Haridas S."/>
            <person name="Labutti K."/>
            <person name="Lindquist E."/>
            <person name="Lipzen A."/>
            <person name="Khouja H.-R."/>
            <person name="Murat C."/>
            <person name="Ohm R."/>
            <person name="Olson A."/>
            <person name="Spatafora J."/>
            <person name="Veneault-Fourrey C."/>
            <person name="Henrissat B."/>
            <person name="Grigoriev I."/>
            <person name="Martin F."/>
            <person name="Perotto S."/>
        </authorList>
    </citation>
    <scope>NUCLEOTIDE SEQUENCE [LARGE SCALE GENOMIC DNA]</scope>
    <source>
        <strain evidence="2 3">UAMH 7357</strain>
    </source>
</reference>
<dbReference type="InterPro" id="IPR029058">
    <property type="entry name" value="AB_hydrolase_fold"/>
</dbReference>
<feature type="domain" description="PRELI/MSF1" evidence="1">
    <location>
        <begin position="163"/>
        <end position="257"/>
    </location>
</feature>
<dbReference type="InterPro" id="IPR052897">
    <property type="entry name" value="Sec-Metab_Biosynth_Hydrolase"/>
</dbReference>
<dbReference type="STRING" id="1745343.A0A2J6QFJ6"/>
<keyword evidence="3" id="KW-1185">Reference proteome</keyword>
<dbReference type="OrthoDB" id="408373at2759"/>
<name>A0A2J6QFJ6_9HELO</name>
<dbReference type="Pfam" id="PF12697">
    <property type="entry name" value="Abhydrolase_6"/>
    <property type="match status" value="1"/>
</dbReference>
<evidence type="ECO:0000259" key="1">
    <source>
        <dbReference type="PROSITE" id="PS50904"/>
    </source>
</evidence>
<dbReference type="PANTHER" id="PTHR37017">
    <property type="entry name" value="AB HYDROLASE-1 DOMAIN-CONTAINING PROTEIN-RELATED"/>
    <property type="match status" value="1"/>
</dbReference>
<keyword evidence="2" id="KW-0378">Hydrolase</keyword>
<dbReference type="EMBL" id="KZ613471">
    <property type="protein sequence ID" value="PMD25049.1"/>
    <property type="molecule type" value="Genomic_DNA"/>
</dbReference>
<evidence type="ECO:0000313" key="3">
    <source>
        <dbReference type="Proteomes" id="UP000235672"/>
    </source>
</evidence>
<dbReference type="AlphaFoldDB" id="A0A2J6QFJ6"/>
<dbReference type="Proteomes" id="UP000235672">
    <property type="component" value="Unassembled WGS sequence"/>
</dbReference>
<protein>
    <submittedName>
        <fullName evidence="2">Alpha/beta-hydrolase</fullName>
    </submittedName>
</protein>
<dbReference type="GO" id="GO:0016787">
    <property type="term" value="F:hydrolase activity"/>
    <property type="evidence" value="ECO:0007669"/>
    <property type="project" value="UniProtKB-KW"/>
</dbReference>
<dbReference type="PANTHER" id="PTHR37017:SF11">
    <property type="entry name" value="ESTERASE_LIPASE_THIOESTERASE DOMAIN-CONTAINING PROTEIN"/>
    <property type="match status" value="1"/>
</dbReference>
<dbReference type="InterPro" id="IPR000073">
    <property type="entry name" value="AB_hydrolase_1"/>
</dbReference>
<proteinExistence type="predicted"/>
<dbReference type="InterPro" id="IPR006797">
    <property type="entry name" value="PRELI/MSF1_dom"/>
</dbReference>
<accession>A0A2J6QFJ6</accession>
<dbReference type="SUPFAM" id="SSF53474">
    <property type="entry name" value="alpha/beta-Hydrolases"/>
    <property type="match status" value="1"/>
</dbReference>
<dbReference type="PROSITE" id="PS50904">
    <property type="entry name" value="PRELI_MSF1"/>
    <property type="match status" value="1"/>
</dbReference>
<evidence type="ECO:0000313" key="2">
    <source>
        <dbReference type="EMBL" id="PMD25049.1"/>
    </source>
</evidence>
<sequence>MSEITTTKPAIIFVHGAWHSVQFFEKVIPILEPLGYRCVTVPLPSVGSSPPVKSLDEDIEAVRGAVLKELDAGRDVVVNVHSWGSLPVCSALDGLSRAERSKDGKKCAVVKLAFVAAFVVEEGASLEMALGGRPDCWIISPEGTVVRDDFSSMLYHDVPKEEADIWLSGLRPHALSTLCDKSRSAAWRKIPSSYLVCEDDQAIPVQAQDGMIAKVKESGGEIETERLFVSHSPYIVNPEYVSRFLRRAAGENLPEAT</sequence>
<dbReference type="Gene3D" id="3.40.50.1820">
    <property type="entry name" value="alpha/beta hydrolase"/>
    <property type="match status" value="1"/>
</dbReference>
<gene>
    <name evidence="2" type="ORF">NA56DRAFT_594306</name>
</gene>